<proteinExistence type="predicted"/>
<gene>
    <name evidence="1" type="ORF">LAZ67_1000088</name>
</gene>
<reference evidence="1 2" key="1">
    <citation type="submission" date="2022-01" db="EMBL/GenBank/DDBJ databases">
        <title>A chromosomal length assembly of Cordylochernes scorpioides.</title>
        <authorList>
            <person name="Zeh D."/>
            <person name="Zeh J."/>
        </authorList>
    </citation>
    <scope>NUCLEOTIDE SEQUENCE [LARGE SCALE GENOMIC DNA]</scope>
    <source>
        <strain evidence="1">IN4F17</strain>
        <tissue evidence="1">Whole Body</tissue>
    </source>
</reference>
<evidence type="ECO:0000313" key="1">
    <source>
        <dbReference type="EMBL" id="UYV60140.1"/>
    </source>
</evidence>
<organism evidence="1 2">
    <name type="scientific">Cordylochernes scorpioides</name>
    <dbReference type="NCBI Taxonomy" id="51811"/>
    <lineage>
        <taxon>Eukaryota</taxon>
        <taxon>Metazoa</taxon>
        <taxon>Ecdysozoa</taxon>
        <taxon>Arthropoda</taxon>
        <taxon>Chelicerata</taxon>
        <taxon>Arachnida</taxon>
        <taxon>Pseudoscorpiones</taxon>
        <taxon>Cheliferoidea</taxon>
        <taxon>Chernetidae</taxon>
        <taxon>Cordylochernes</taxon>
    </lineage>
</organism>
<keyword evidence="2" id="KW-1185">Reference proteome</keyword>
<sequence length="84" mass="9307">MSFHLYSSGDVGSRLKEVAERTNRCGYTLPTVLSPLRHLSVRQCIVGASHIAFLLEGLKPNYHLMETKEIEKGPGTVLNSKEHG</sequence>
<accession>A0ABY6JX08</accession>
<dbReference type="EMBL" id="CP092863">
    <property type="protein sequence ID" value="UYV60140.1"/>
    <property type="molecule type" value="Genomic_DNA"/>
</dbReference>
<protein>
    <submittedName>
        <fullName evidence="1">UBR5</fullName>
    </submittedName>
</protein>
<name>A0ABY6JX08_9ARAC</name>
<evidence type="ECO:0000313" key="2">
    <source>
        <dbReference type="Proteomes" id="UP001235939"/>
    </source>
</evidence>
<dbReference type="Proteomes" id="UP001235939">
    <property type="component" value="Chromosome 01"/>
</dbReference>